<sequence>MLRSTSRLGHQTMLGASALRDLLLTRLLLLVTPSGTLSRIRPGHHLTSLSS</sequence>
<evidence type="ECO:0000313" key="1">
    <source>
        <dbReference type="EnsemblPlants" id="Ma03_p20720.1"/>
    </source>
</evidence>
<dbReference type="AlphaFoldDB" id="A0A804IEE4"/>
<name>A0A804IEE4_MUSAM</name>
<organism evidence="1 2">
    <name type="scientific">Musa acuminata subsp. malaccensis</name>
    <name type="common">Wild banana</name>
    <name type="synonym">Musa malaccensis</name>
    <dbReference type="NCBI Taxonomy" id="214687"/>
    <lineage>
        <taxon>Eukaryota</taxon>
        <taxon>Viridiplantae</taxon>
        <taxon>Streptophyta</taxon>
        <taxon>Embryophyta</taxon>
        <taxon>Tracheophyta</taxon>
        <taxon>Spermatophyta</taxon>
        <taxon>Magnoliopsida</taxon>
        <taxon>Liliopsida</taxon>
        <taxon>Zingiberales</taxon>
        <taxon>Musaceae</taxon>
        <taxon>Musa</taxon>
    </lineage>
</organism>
<keyword evidence="2" id="KW-1185">Reference proteome</keyword>
<dbReference type="Gramene" id="Ma03_t20720.1">
    <property type="protein sequence ID" value="Ma03_p20720.1"/>
    <property type="gene ID" value="Ma03_g20720"/>
</dbReference>
<reference evidence="1" key="1">
    <citation type="submission" date="2021-05" db="UniProtKB">
        <authorList>
            <consortium name="EnsemblPlants"/>
        </authorList>
    </citation>
    <scope>IDENTIFICATION</scope>
    <source>
        <strain evidence="1">subsp. malaccensis</strain>
    </source>
</reference>
<evidence type="ECO:0000313" key="2">
    <source>
        <dbReference type="Proteomes" id="UP000012960"/>
    </source>
</evidence>
<dbReference type="EnsemblPlants" id="Ma03_t20720.1">
    <property type="protein sequence ID" value="Ma03_p20720.1"/>
    <property type="gene ID" value="Ma03_g20720"/>
</dbReference>
<dbReference type="InParanoid" id="A0A804IEE4"/>
<proteinExistence type="predicted"/>
<protein>
    <submittedName>
        <fullName evidence="1">Uncharacterized protein</fullName>
    </submittedName>
</protein>
<accession>A0A804IEE4</accession>
<dbReference type="Proteomes" id="UP000012960">
    <property type="component" value="Unplaced"/>
</dbReference>